<dbReference type="GO" id="GO:0000035">
    <property type="term" value="F:acyl binding"/>
    <property type="evidence" value="ECO:0007669"/>
    <property type="project" value="TreeGrafter"/>
</dbReference>
<dbReference type="GO" id="GO:0016020">
    <property type="term" value="C:membrane"/>
    <property type="evidence" value="ECO:0007669"/>
    <property type="project" value="GOC"/>
</dbReference>
<keyword evidence="1" id="KW-0596">Phosphopantetheine</keyword>
<dbReference type="PROSITE" id="PS50075">
    <property type="entry name" value="CARRIER"/>
    <property type="match status" value="1"/>
</dbReference>
<sequence>MWMFFEMNRDDLIKKINAILIDEFELDPKTVTPEARLYEDLEIDSLDGIDLIVAVEKKFGIRVEEKRGLTLRTVSDVYDFIEELSSNRDAKPLIDQK</sequence>
<evidence type="ECO:0000256" key="1">
    <source>
        <dbReference type="ARBA" id="ARBA00022450"/>
    </source>
</evidence>
<dbReference type="SUPFAM" id="SSF47336">
    <property type="entry name" value="ACP-like"/>
    <property type="match status" value="1"/>
</dbReference>
<dbReference type="Gene3D" id="1.10.1200.10">
    <property type="entry name" value="ACP-like"/>
    <property type="match status" value="1"/>
</dbReference>
<evidence type="ECO:0000259" key="3">
    <source>
        <dbReference type="PROSITE" id="PS50075"/>
    </source>
</evidence>
<evidence type="ECO:0000313" key="4">
    <source>
        <dbReference type="EMBL" id="VAX21398.1"/>
    </source>
</evidence>
<dbReference type="Pfam" id="PF00550">
    <property type="entry name" value="PP-binding"/>
    <property type="match status" value="1"/>
</dbReference>
<dbReference type="HAMAP" id="MF_01217">
    <property type="entry name" value="Acyl_carrier"/>
    <property type="match status" value="1"/>
</dbReference>
<reference evidence="4" key="1">
    <citation type="submission" date="2018-06" db="EMBL/GenBank/DDBJ databases">
        <authorList>
            <person name="Zhirakovskaya E."/>
        </authorList>
    </citation>
    <scope>NUCLEOTIDE SEQUENCE</scope>
</reference>
<name>A0A3B1CBT3_9ZZZZ</name>
<dbReference type="PANTHER" id="PTHR20863">
    <property type="entry name" value="ACYL CARRIER PROTEIN"/>
    <property type="match status" value="1"/>
</dbReference>
<dbReference type="AlphaFoldDB" id="A0A3B1CBT3"/>
<gene>
    <name evidence="4" type="ORF">MNBD_NITROSPINAE02-2084</name>
</gene>
<feature type="domain" description="Carrier" evidence="3">
    <location>
        <begin position="7"/>
        <end position="85"/>
    </location>
</feature>
<dbReference type="NCBIfam" id="NF003757">
    <property type="entry name" value="PRK05350.1"/>
    <property type="match status" value="1"/>
</dbReference>
<protein>
    <recommendedName>
        <fullName evidence="3">Carrier domain-containing protein</fullName>
    </recommendedName>
</protein>
<dbReference type="PANTHER" id="PTHR20863:SF69">
    <property type="entry name" value="ACYL CARRIER PROTEIN"/>
    <property type="match status" value="1"/>
</dbReference>
<dbReference type="GO" id="GO:0009245">
    <property type="term" value="P:lipid A biosynthetic process"/>
    <property type="evidence" value="ECO:0007669"/>
    <property type="project" value="TreeGrafter"/>
</dbReference>
<proteinExistence type="inferred from homology"/>
<dbReference type="InterPro" id="IPR009081">
    <property type="entry name" value="PP-bd_ACP"/>
</dbReference>
<dbReference type="GO" id="GO:0005829">
    <property type="term" value="C:cytosol"/>
    <property type="evidence" value="ECO:0007669"/>
    <property type="project" value="TreeGrafter"/>
</dbReference>
<dbReference type="InterPro" id="IPR036736">
    <property type="entry name" value="ACP-like_sf"/>
</dbReference>
<dbReference type="EMBL" id="UOGE01000066">
    <property type="protein sequence ID" value="VAX21398.1"/>
    <property type="molecule type" value="Genomic_DNA"/>
</dbReference>
<organism evidence="4">
    <name type="scientific">hydrothermal vent metagenome</name>
    <dbReference type="NCBI Taxonomy" id="652676"/>
    <lineage>
        <taxon>unclassified sequences</taxon>
        <taxon>metagenomes</taxon>
        <taxon>ecological metagenomes</taxon>
    </lineage>
</organism>
<accession>A0A3B1CBT3</accession>
<dbReference type="GO" id="GO:0000036">
    <property type="term" value="F:acyl carrier activity"/>
    <property type="evidence" value="ECO:0007669"/>
    <property type="project" value="TreeGrafter"/>
</dbReference>
<evidence type="ECO:0000256" key="2">
    <source>
        <dbReference type="ARBA" id="ARBA00022553"/>
    </source>
</evidence>
<dbReference type="InterPro" id="IPR003231">
    <property type="entry name" value="ACP"/>
</dbReference>
<keyword evidence="2" id="KW-0597">Phosphoprotein</keyword>